<dbReference type="AlphaFoldDB" id="A0A7D7LE61"/>
<dbReference type="InterPro" id="IPR040828">
    <property type="entry name" value="pPIWI_RE_REase"/>
</dbReference>
<organism evidence="2 3">
    <name type="scientific">Nostoc edaphicum CCNP1411</name>
    <dbReference type="NCBI Taxonomy" id="1472755"/>
    <lineage>
        <taxon>Bacteria</taxon>
        <taxon>Bacillati</taxon>
        <taxon>Cyanobacteriota</taxon>
        <taxon>Cyanophyceae</taxon>
        <taxon>Nostocales</taxon>
        <taxon>Nostocaceae</taxon>
        <taxon>Nostoc</taxon>
    </lineage>
</organism>
<dbReference type="EMBL" id="CP054698">
    <property type="protein sequence ID" value="QMS86747.1"/>
    <property type="molecule type" value="Genomic_DNA"/>
</dbReference>
<dbReference type="Pfam" id="PF18154">
    <property type="entry name" value="pPIWI_RE_REase"/>
    <property type="match status" value="1"/>
</dbReference>
<feature type="domain" description="REase associating with pPIWI RE" evidence="1">
    <location>
        <begin position="249"/>
        <end position="373"/>
    </location>
</feature>
<name>A0A7D7LE61_9NOSO</name>
<gene>
    <name evidence="2" type="ORF">HUN01_03860</name>
</gene>
<dbReference type="RefSeq" id="WP_181930159.1">
    <property type="nucleotide sequence ID" value="NZ_CP054698.1"/>
</dbReference>
<evidence type="ECO:0000259" key="1">
    <source>
        <dbReference type="Pfam" id="PF18154"/>
    </source>
</evidence>
<dbReference type="Proteomes" id="UP000514713">
    <property type="component" value="Chromosome"/>
</dbReference>
<keyword evidence="3" id="KW-1185">Reference proteome</keyword>
<accession>A0A7D7LE61</accession>
<evidence type="ECO:0000313" key="3">
    <source>
        <dbReference type="Proteomes" id="UP000514713"/>
    </source>
</evidence>
<reference evidence="3" key="1">
    <citation type="submission" date="2020-06" db="EMBL/GenBank/DDBJ databases">
        <title>Nostoc edaphicum CCNP1411 genome.</title>
        <authorList>
            <person name="Fidor A."/>
            <person name="Grabski M."/>
            <person name="Gawor J."/>
            <person name="Gromadka R."/>
            <person name="Wegrzyn G."/>
            <person name="Mazur-Marzec H."/>
        </authorList>
    </citation>
    <scope>NUCLEOTIDE SEQUENCE [LARGE SCALE GENOMIC DNA]</scope>
    <source>
        <strain evidence="3">CCNP1411</strain>
    </source>
</reference>
<proteinExistence type="predicted"/>
<protein>
    <recommendedName>
        <fullName evidence="1">REase associating with pPIWI RE domain-containing protein</fullName>
    </recommendedName>
</protein>
<evidence type="ECO:0000313" key="2">
    <source>
        <dbReference type="EMBL" id="QMS86747.1"/>
    </source>
</evidence>
<dbReference type="KEGG" id="ned:HUN01_03860"/>
<sequence length="378" mass="44593">MRSNEFDNLILGLAEFVRRDGRYPYPELLRHALNKLALELTAVTYPRTLTGLLALLEKPVKTWYPGRLVPKEFDSDFGLLYEGVLSEEASRYLYEELLEKTKLSEFATTLTKQIAIENFQFQRILERLQELYNNDSEPERVQQEYVLLRLFLIENPYTTPAQLRKAFSTTRHISIQEVGELYDECEENEPCWNCDRCGPLFKKYGKLRGIKPSACNAHRQNLPFIRQITWKQGLRRLKFGIHLRICLPGIPEMRLFKALEEFQSKYSDELCAINLYPGIDRYDLQLRFCDQSTWAVDIKDYRSPYNLAPKLTPLFGEGDLRYDESFYVIPIQRLQQREDYIEILREQATKLPSSTHLLSDAVFEERVIHKIEQLREEK</sequence>